<dbReference type="AlphaFoldDB" id="A0A2T4AXJ4"/>
<gene>
    <name evidence="3" type="ORF">BBK36DRAFT_24185</name>
</gene>
<dbReference type="EMBL" id="KZ680228">
    <property type="protein sequence ID" value="PTB61795.1"/>
    <property type="molecule type" value="Genomic_DNA"/>
</dbReference>
<name>A0A2T4AXJ4_9HYPO</name>
<organism evidence="3 4">
    <name type="scientific">Trichoderma citrinoviride</name>
    <dbReference type="NCBI Taxonomy" id="58853"/>
    <lineage>
        <taxon>Eukaryota</taxon>
        <taxon>Fungi</taxon>
        <taxon>Dikarya</taxon>
        <taxon>Ascomycota</taxon>
        <taxon>Pezizomycotina</taxon>
        <taxon>Sordariomycetes</taxon>
        <taxon>Hypocreomycetidae</taxon>
        <taxon>Hypocreales</taxon>
        <taxon>Hypocreaceae</taxon>
        <taxon>Trichoderma</taxon>
    </lineage>
</organism>
<reference evidence="4" key="1">
    <citation type="submission" date="2016-07" db="EMBL/GenBank/DDBJ databases">
        <title>Multiple horizontal gene transfer events from other fungi enriched the ability of initially mycotrophic Trichoderma (Ascomycota) to feed on dead plant biomass.</title>
        <authorList>
            <consortium name="DOE Joint Genome Institute"/>
            <person name="Atanasova L."/>
            <person name="Chenthamara K."/>
            <person name="Zhang J."/>
            <person name="Grujic M."/>
            <person name="Henrissat B."/>
            <person name="Kuo A."/>
            <person name="Aerts A."/>
            <person name="Salamov A."/>
            <person name="Lipzen A."/>
            <person name="Labutti K."/>
            <person name="Barry K."/>
            <person name="Miao Y."/>
            <person name="Rahimi M.J."/>
            <person name="Shen Q."/>
            <person name="Grigoriev I.V."/>
            <person name="Kubicek C.P."/>
            <person name="Druzhinina I.S."/>
        </authorList>
    </citation>
    <scope>NUCLEOTIDE SEQUENCE [LARGE SCALE GENOMIC DNA]</scope>
    <source>
        <strain evidence="4">TUCIM 6016</strain>
    </source>
</reference>
<sequence length="448" mass="47731">MAWAGASLVSCPACGLCLCLEKSAPVPGSGPVGAAPVLGPVQQLPRPSAPSLPPSSLKKPSDAPVMRSAHDTEHEVITITPSSVVDAVWRLCCPLCRGRAGGGPGGRLWGIWSARAAAHGERSMDALRARPVRGACRAWPALRGREPPLTAPYQSLPVPPRPFRFPDPASCSAVRIVPADSISTFRFEALVFVASYDLSAPRVVPVIASFGHLGHGQWSPLQEHTPDRDKAACRFFFPSLIPGVLFSDQRQPAFHPGLSDRCRAGKQKGLRLPSWDQLLISYVANGLSATEPAIVAAQLQFHAVEDAGPQGSLFVSLVSLHKHVPRVCVSSAAATRAPRLRYPCLMPLDVGGTGPKGLPLALMLTACICVAFCNLQVQMQKQMRCNHSVAMTQFLVHLLAQPLDRQPFRMTPQVFALVLPDGDLTGVGGPAATPIMIVAVCLQRFVAP</sequence>
<feature type="compositionally biased region" description="Low complexity" evidence="1">
    <location>
        <begin position="54"/>
        <end position="64"/>
    </location>
</feature>
<dbReference type="GeneID" id="36606098"/>
<accession>A0A2T4AXJ4</accession>
<evidence type="ECO:0000313" key="3">
    <source>
        <dbReference type="EMBL" id="PTB61795.1"/>
    </source>
</evidence>
<dbReference type="RefSeq" id="XP_024745115.1">
    <property type="nucleotide sequence ID" value="XM_024897980.1"/>
</dbReference>
<evidence type="ECO:0000256" key="2">
    <source>
        <dbReference type="SAM" id="SignalP"/>
    </source>
</evidence>
<feature type="signal peptide" evidence="2">
    <location>
        <begin position="1"/>
        <end position="19"/>
    </location>
</feature>
<keyword evidence="2" id="KW-0732">Signal</keyword>
<keyword evidence="4" id="KW-1185">Reference proteome</keyword>
<evidence type="ECO:0000313" key="4">
    <source>
        <dbReference type="Proteomes" id="UP000241546"/>
    </source>
</evidence>
<feature type="chain" id="PRO_5015722074" evidence="2">
    <location>
        <begin position="20"/>
        <end position="448"/>
    </location>
</feature>
<feature type="region of interest" description="Disordered" evidence="1">
    <location>
        <begin position="37"/>
        <end position="65"/>
    </location>
</feature>
<evidence type="ECO:0000256" key="1">
    <source>
        <dbReference type="SAM" id="MobiDB-lite"/>
    </source>
</evidence>
<protein>
    <submittedName>
        <fullName evidence="3">Uncharacterized protein</fullName>
    </submittedName>
</protein>
<dbReference type="Proteomes" id="UP000241546">
    <property type="component" value="Unassembled WGS sequence"/>
</dbReference>
<proteinExistence type="predicted"/>